<dbReference type="Proteomes" id="UP001332192">
    <property type="component" value="Chromosome"/>
</dbReference>
<accession>A0ABZ1BV56</accession>
<proteinExistence type="predicted"/>
<gene>
    <name evidence="2" type="ORF">U7230_07785</name>
</gene>
<feature type="coiled-coil region" evidence="1">
    <location>
        <begin position="270"/>
        <end position="324"/>
    </location>
</feature>
<organism evidence="2 3">
    <name type="scientific">Carboxydichorda subterranea</name>
    <dbReference type="NCBI Taxonomy" id="3109565"/>
    <lineage>
        <taxon>Bacteria</taxon>
        <taxon>Bacillati</taxon>
        <taxon>Bacillota</taxon>
        <taxon>Limnochordia</taxon>
        <taxon>Limnochordales</taxon>
        <taxon>Geochordaceae</taxon>
        <taxon>Carboxydichorda</taxon>
    </lineage>
</organism>
<name>A0ABZ1BV56_9FIRM</name>
<sequence>MEEVRLTREELYRLVWSEPIQRVARRLGISDVMLAKHCRRMEVPRPGRGYWQRVAVGQHLKPAPLPPPKSPQTPTACVIRAPTQQRRETPVQKETAPEVTVQSKLNAPHPLVRSTLDALRRWTPDRDGLLRVRGAEGSLDVAVSPSSVDRAMRILDALLKAVESRGGRVLVRRHPDAWVRAGMQRADTLVEVQGQQVQFRLRELLNRRPHTPTLEEQQARARYSWAFAPMWDYTPCGRLSLEIVSYWPGNARKRWTDGARERLEECLGEVVVALEQAARAMREQQEAEERARQRQAEEERRRRLQELERQREEARRRQLAEEAERWHLARRVRAYISAVEQQAKLRGMDTGPEGALGRWIAWARSVVDELDPLKGRLAALFLPKTECSGREHHVTGQAP</sequence>
<keyword evidence="3" id="KW-1185">Reference proteome</keyword>
<protein>
    <submittedName>
        <fullName evidence="2">Uncharacterized protein</fullName>
    </submittedName>
</protein>
<evidence type="ECO:0000313" key="3">
    <source>
        <dbReference type="Proteomes" id="UP001332192"/>
    </source>
</evidence>
<evidence type="ECO:0000313" key="2">
    <source>
        <dbReference type="EMBL" id="WRP16012.1"/>
    </source>
</evidence>
<dbReference type="RefSeq" id="WP_324715285.1">
    <property type="nucleotide sequence ID" value="NZ_CP141615.1"/>
</dbReference>
<reference evidence="2 3" key="1">
    <citation type="journal article" date="2024" name="Front. Microbiol.">
        <title>Novel thermophilic genera Geochorda gen. nov. and Carboxydochorda gen. nov. from the deep terrestrial subsurface reveal the ecophysiological diversity in the class Limnochordia.</title>
        <authorList>
            <person name="Karnachuk O.V."/>
            <person name="Lukina A.P."/>
            <person name="Avakyan M.R."/>
            <person name="Kadnikov V.V."/>
            <person name="Begmatov S."/>
            <person name="Beletsky A.V."/>
            <person name="Vlasova K.G."/>
            <person name="Novikov A.A."/>
            <person name="Shcherbakova V.A."/>
            <person name="Mardanov A.V."/>
            <person name="Ravin N.V."/>
        </authorList>
    </citation>
    <scope>NUCLEOTIDE SEQUENCE [LARGE SCALE GENOMIC DNA]</scope>
    <source>
        <strain evidence="2 3">L945</strain>
    </source>
</reference>
<keyword evidence="1" id="KW-0175">Coiled coil</keyword>
<dbReference type="EMBL" id="CP141615">
    <property type="protein sequence ID" value="WRP16012.1"/>
    <property type="molecule type" value="Genomic_DNA"/>
</dbReference>
<evidence type="ECO:0000256" key="1">
    <source>
        <dbReference type="SAM" id="Coils"/>
    </source>
</evidence>